<keyword evidence="9" id="KW-1185">Reference proteome</keyword>
<comment type="subcellular location">
    <subcellularLocation>
        <location evidence="1">Endoplasmic reticulum lumen</location>
    </subcellularLocation>
</comment>
<keyword evidence="5" id="KW-0143">Chaperone</keyword>
<dbReference type="EMBL" id="JAPFFF010000003">
    <property type="protein sequence ID" value="KAK8893423.1"/>
    <property type="molecule type" value="Genomic_DNA"/>
</dbReference>
<dbReference type="PANTHER" id="PTHR45639">
    <property type="entry name" value="HSC70CB, ISOFORM G-RELATED"/>
    <property type="match status" value="1"/>
</dbReference>
<feature type="signal peptide" evidence="7">
    <location>
        <begin position="1"/>
        <end position="20"/>
    </location>
</feature>
<evidence type="ECO:0000313" key="8">
    <source>
        <dbReference type="EMBL" id="KAK8893423.1"/>
    </source>
</evidence>
<feature type="chain" id="PRO_5045598203" description="DnaK protein" evidence="7">
    <location>
        <begin position="21"/>
        <end position="772"/>
    </location>
</feature>
<dbReference type="Gene3D" id="3.30.420.40">
    <property type="match status" value="2"/>
</dbReference>
<accession>A0ABR2KQJ8</accession>
<comment type="caution">
    <text evidence="8">The sequence shown here is derived from an EMBL/GenBank/DDBJ whole genome shotgun (WGS) entry which is preliminary data.</text>
</comment>
<dbReference type="PRINTS" id="PR00301">
    <property type="entry name" value="HEATSHOCK70"/>
</dbReference>
<dbReference type="InterPro" id="IPR013126">
    <property type="entry name" value="Hsp_70_fam"/>
</dbReference>
<reference evidence="8 9" key="1">
    <citation type="submission" date="2024-04" db="EMBL/GenBank/DDBJ databases">
        <title>Tritrichomonas musculus Genome.</title>
        <authorList>
            <person name="Alves-Ferreira E."/>
            <person name="Grigg M."/>
            <person name="Lorenzi H."/>
            <person name="Galac M."/>
        </authorList>
    </citation>
    <scope>NUCLEOTIDE SEQUENCE [LARGE SCALE GENOMIC DNA]</scope>
    <source>
        <strain evidence="8 9">EAF2021</strain>
    </source>
</reference>
<evidence type="ECO:0000313" key="9">
    <source>
        <dbReference type="Proteomes" id="UP001470230"/>
    </source>
</evidence>
<dbReference type="Gene3D" id="3.30.30.30">
    <property type="match status" value="1"/>
</dbReference>
<evidence type="ECO:0000256" key="7">
    <source>
        <dbReference type="SAM" id="SignalP"/>
    </source>
</evidence>
<keyword evidence="4" id="KW-0067">ATP-binding</keyword>
<keyword evidence="2 7" id="KW-0732">Signal</keyword>
<keyword evidence="3" id="KW-0547">Nucleotide-binding</keyword>
<feature type="region of interest" description="Disordered" evidence="6">
    <location>
        <begin position="714"/>
        <end position="738"/>
    </location>
</feature>
<dbReference type="Pfam" id="PF00012">
    <property type="entry name" value="HSP70"/>
    <property type="match status" value="1"/>
</dbReference>
<sequence length="772" mass="87991">MKGIFLIFLCIKISFSGTYAIDFGSNFVKSSFTKSNEVPTVILNSQSKRSTPAFVAFHAKSSFDLSNPSPLTEDETELLDPEIGEKAQSLIKFKSRIGSGFFTSFAGLDDHELDELSHLLFVNSNPARLSINDLLPLFFKKYLAMISSKSPMNRLTLAFPATYSMSQRSLFEESLNICGFNASKLNITFVDDVDAIIHIYAIEKSFKFQKKERNVLFLDIGAASIKGYVVNFQNKIINQTKYPFATRLSYIIDHKNGGAFVTGSIVQNIKERLNIKKTTDAEDRRLFEAAEKIKIDLSKSNSSIVIIQDINGRDFDITFTREELELQVMASTIAQAVIDVAKQATNNIDFDDIELIGGSSRIPIIERALTKVFKNVQKIGHALNPDEAIAIGSNYYTQQIFNISKFKKVTIIDNATIYSIDMLTNDETISICKKNVGCIDTINISGSVDTINIVYSQDDELQEGLSSNSQSYDLETIKNGTLSFKFSHHPTKIKSLIRCKVKSCWPATYTLLNPPPILKDVIILFIDPKVKKERIMAAQKEVQDYAKLKLDEINKNATVRFFTNHSQRLEMIRCIEKERVWASKDNKAISMRDLKNITGRIKNIKKCMRPVYHRIEENTSYVYAIRELYLSLESASQILAEVKYYKPPGLDKNAKITLKQKFKKIEEWFNESVRVFQEIPPYLDRPIKPKDFKDKAVELTMEVERFRKVLNELRENASNNGDGHSSDSHSRVSKSEYEKAEAELRKEVNKMKKVNFIYGPKKNFIHETYDDL</sequence>
<name>A0ABR2KQJ8_9EUKA</name>
<evidence type="ECO:0008006" key="10">
    <source>
        <dbReference type="Google" id="ProtNLM"/>
    </source>
</evidence>
<dbReference type="SUPFAM" id="SSF53067">
    <property type="entry name" value="Actin-like ATPase domain"/>
    <property type="match status" value="2"/>
</dbReference>
<dbReference type="InterPro" id="IPR018181">
    <property type="entry name" value="Heat_shock_70_CS"/>
</dbReference>
<feature type="compositionally biased region" description="Basic and acidic residues" evidence="6">
    <location>
        <begin position="724"/>
        <end position="738"/>
    </location>
</feature>
<gene>
    <name evidence="8" type="ORF">M9Y10_021843</name>
</gene>
<proteinExistence type="predicted"/>
<dbReference type="InterPro" id="IPR043129">
    <property type="entry name" value="ATPase_NBD"/>
</dbReference>
<evidence type="ECO:0000256" key="4">
    <source>
        <dbReference type="ARBA" id="ARBA00022840"/>
    </source>
</evidence>
<dbReference type="PROSITE" id="PS01036">
    <property type="entry name" value="HSP70_3"/>
    <property type="match status" value="1"/>
</dbReference>
<protein>
    <recommendedName>
        <fullName evidence="10">DnaK protein</fullName>
    </recommendedName>
</protein>
<evidence type="ECO:0000256" key="5">
    <source>
        <dbReference type="ARBA" id="ARBA00023186"/>
    </source>
</evidence>
<evidence type="ECO:0000256" key="3">
    <source>
        <dbReference type="ARBA" id="ARBA00022741"/>
    </source>
</evidence>
<organism evidence="8 9">
    <name type="scientific">Tritrichomonas musculus</name>
    <dbReference type="NCBI Taxonomy" id="1915356"/>
    <lineage>
        <taxon>Eukaryota</taxon>
        <taxon>Metamonada</taxon>
        <taxon>Parabasalia</taxon>
        <taxon>Tritrichomonadida</taxon>
        <taxon>Tritrichomonadidae</taxon>
        <taxon>Tritrichomonas</taxon>
    </lineage>
</organism>
<evidence type="ECO:0000256" key="2">
    <source>
        <dbReference type="ARBA" id="ARBA00022729"/>
    </source>
</evidence>
<evidence type="ECO:0000256" key="6">
    <source>
        <dbReference type="SAM" id="MobiDB-lite"/>
    </source>
</evidence>
<dbReference type="Gene3D" id="3.90.640.10">
    <property type="entry name" value="Actin, Chain A, domain 4"/>
    <property type="match status" value="1"/>
</dbReference>
<dbReference type="Proteomes" id="UP001470230">
    <property type="component" value="Unassembled WGS sequence"/>
</dbReference>
<evidence type="ECO:0000256" key="1">
    <source>
        <dbReference type="ARBA" id="ARBA00004319"/>
    </source>
</evidence>
<dbReference type="PANTHER" id="PTHR45639:SF3">
    <property type="entry name" value="HYPOXIA UP-REGULATED PROTEIN 1"/>
    <property type="match status" value="1"/>
</dbReference>